<dbReference type="AlphaFoldDB" id="A0AAJ2S5X4"/>
<evidence type="ECO:0000313" key="3">
    <source>
        <dbReference type="EMBL" id="MDX6184536.1"/>
    </source>
</evidence>
<organism evidence="3 4">
    <name type="scientific">Flavobacterium flavipigmentatum</name>
    <dbReference type="NCBI Taxonomy" id="2893884"/>
    <lineage>
        <taxon>Bacteria</taxon>
        <taxon>Pseudomonadati</taxon>
        <taxon>Bacteroidota</taxon>
        <taxon>Flavobacteriia</taxon>
        <taxon>Flavobacteriales</taxon>
        <taxon>Flavobacteriaceae</taxon>
        <taxon>Flavobacterium</taxon>
    </lineage>
</organism>
<evidence type="ECO:0000313" key="4">
    <source>
        <dbReference type="Proteomes" id="UP001270053"/>
    </source>
</evidence>
<comment type="caution">
    <text evidence="3">The sequence shown here is derived from an EMBL/GenBank/DDBJ whole genome shotgun (WGS) entry which is preliminary data.</text>
</comment>
<proteinExistence type="predicted"/>
<dbReference type="EMBL" id="JAWXVG010000001">
    <property type="protein sequence ID" value="MDX6180935.1"/>
    <property type="molecule type" value="Genomic_DNA"/>
</dbReference>
<feature type="chain" id="PRO_5042619205" evidence="1">
    <location>
        <begin position="25"/>
        <end position="140"/>
    </location>
</feature>
<accession>A0AAJ2S5X4</accession>
<dbReference type="EMBL" id="JAWXVH010000001">
    <property type="protein sequence ID" value="MDX6184536.1"/>
    <property type="molecule type" value="Genomic_DNA"/>
</dbReference>
<feature type="signal peptide" evidence="1">
    <location>
        <begin position="1"/>
        <end position="24"/>
    </location>
</feature>
<sequence>MAQKQKRYSCIILLVSLISLTTYAQNTTEKPVFLDCIENVNNVVKSELKNQNCAAVLVADSNIISNQFLVKLFIPKDSFTTDTVGDSDTCAVEKSHLITDKSAYSEIARAIIENYRYDFSETFIDILFFENIDLARKRTI</sequence>
<reference evidence="3 5" key="1">
    <citation type="submission" date="2023-11" db="EMBL/GenBank/DDBJ databases">
        <title>Unpublished Manusciprt.</title>
        <authorList>
            <person name="Saticioglu I.B."/>
            <person name="Ay H."/>
            <person name="Ajmi N."/>
            <person name="Altun S."/>
            <person name="Duman M."/>
        </authorList>
    </citation>
    <scope>NUCLEOTIDE SEQUENCE</scope>
    <source>
        <strain evidence="2 5">Fl-33</strain>
        <strain evidence="3">Fl-77</strain>
    </source>
</reference>
<dbReference type="Proteomes" id="UP001270053">
    <property type="component" value="Unassembled WGS sequence"/>
</dbReference>
<keyword evidence="5" id="KW-1185">Reference proteome</keyword>
<dbReference type="Proteomes" id="UP001278738">
    <property type="component" value="Unassembled WGS sequence"/>
</dbReference>
<dbReference type="RefSeq" id="WP_229975614.1">
    <property type="nucleotide sequence ID" value="NZ_CP087133.1"/>
</dbReference>
<evidence type="ECO:0000313" key="5">
    <source>
        <dbReference type="Proteomes" id="UP001278738"/>
    </source>
</evidence>
<keyword evidence="1" id="KW-0732">Signal</keyword>
<evidence type="ECO:0000256" key="1">
    <source>
        <dbReference type="SAM" id="SignalP"/>
    </source>
</evidence>
<name>A0AAJ2S5X4_9FLAO</name>
<gene>
    <name evidence="2" type="ORF">SGQ18_02120</name>
    <name evidence="3" type="ORF">SGQ44_02125</name>
</gene>
<protein>
    <submittedName>
        <fullName evidence="3">Uncharacterized protein</fullName>
    </submittedName>
</protein>
<evidence type="ECO:0000313" key="2">
    <source>
        <dbReference type="EMBL" id="MDX6180935.1"/>
    </source>
</evidence>